<evidence type="ECO:0000313" key="3">
    <source>
        <dbReference type="Proteomes" id="UP000694426"/>
    </source>
</evidence>
<dbReference type="Proteomes" id="UP000694426">
    <property type="component" value="Unplaced"/>
</dbReference>
<sequence length="122" mass="13399">PASRLASTWLWDPVGQQRGHLVDLLPLPTSRRCHKHAASCARGRRCSGQAPPQRADGPGLEEAVTAQLPSPEDAVPGPRQEGPQATWDQFGLRDGTQAGRHLSHRHARPCPCRQRKTNRGEH</sequence>
<evidence type="ECO:0000313" key="2">
    <source>
        <dbReference type="Ensembl" id="ENSABRP00000010026.1"/>
    </source>
</evidence>
<dbReference type="AlphaFoldDB" id="A0A8B9BWG9"/>
<feature type="region of interest" description="Disordered" evidence="1">
    <location>
        <begin position="39"/>
        <end position="122"/>
    </location>
</feature>
<feature type="compositionally biased region" description="Basic residues" evidence="1">
    <location>
        <begin position="101"/>
        <end position="122"/>
    </location>
</feature>
<proteinExistence type="predicted"/>
<name>A0A8B9BWG9_9AVES</name>
<accession>A0A8B9BWG9</accession>
<organism evidence="2 3">
    <name type="scientific">Anser brachyrhynchus</name>
    <name type="common">Pink-footed goose</name>
    <dbReference type="NCBI Taxonomy" id="132585"/>
    <lineage>
        <taxon>Eukaryota</taxon>
        <taxon>Metazoa</taxon>
        <taxon>Chordata</taxon>
        <taxon>Craniata</taxon>
        <taxon>Vertebrata</taxon>
        <taxon>Euteleostomi</taxon>
        <taxon>Archelosauria</taxon>
        <taxon>Archosauria</taxon>
        <taxon>Dinosauria</taxon>
        <taxon>Saurischia</taxon>
        <taxon>Theropoda</taxon>
        <taxon>Coelurosauria</taxon>
        <taxon>Aves</taxon>
        <taxon>Neognathae</taxon>
        <taxon>Galloanserae</taxon>
        <taxon>Anseriformes</taxon>
        <taxon>Anatidae</taxon>
        <taxon>Anserinae</taxon>
        <taxon>Anser</taxon>
    </lineage>
</organism>
<evidence type="ECO:0000256" key="1">
    <source>
        <dbReference type="SAM" id="MobiDB-lite"/>
    </source>
</evidence>
<dbReference type="Ensembl" id="ENSABRT00000014299.1">
    <property type="protein sequence ID" value="ENSABRP00000010026.1"/>
    <property type="gene ID" value="ENSABRG00000008988.1"/>
</dbReference>
<protein>
    <submittedName>
        <fullName evidence="2">Uncharacterized protein</fullName>
    </submittedName>
</protein>
<reference evidence="2" key="1">
    <citation type="submission" date="2025-08" db="UniProtKB">
        <authorList>
            <consortium name="Ensembl"/>
        </authorList>
    </citation>
    <scope>IDENTIFICATION</scope>
</reference>
<keyword evidence="3" id="KW-1185">Reference proteome</keyword>
<reference evidence="2" key="2">
    <citation type="submission" date="2025-09" db="UniProtKB">
        <authorList>
            <consortium name="Ensembl"/>
        </authorList>
    </citation>
    <scope>IDENTIFICATION</scope>
</reference>